<reference evidence="3 4" key="1">
    <citation type="journal article" date="2015" name="Fungal Genet. Biol.">
        <title>Evolution of novel wood decay mechanisms in Agaricales revealed by the genome sequences of Fistulina hepatica and Cylindrobasidium torrendii.</title>
        <authorList>
            <person name="Floudas D."/>
            <person name="Held B.W."/>
            <person name="Riley R."/>
            <person name="Nagy L.G."/>
            <person name="Koehler G."/>
            <person name="Ransdell A.S."/>
            <person name="Younus H."/>
            <person name="Chow J."/>
            <person name="Chiniquy J."/>
            <person name="Lipzen A."/>
            <person name="Tritt A."/>
            <person name="Sun H."/>
            <person name="Haridas S."/>
            <person name="LaButti K."/>
            <person name="Ohm R.A."/>
            <person name="Kues U."/>
            <person name="Blanchette R.A."/>
            <person name="Grigoriev I.V."/>
            <person name="Minto R.E."/>
            <person name="Hibbett D.S."/>
        </authorList>
    </citation>
    <scope>NUCLEOTIDE SEQUENCE [LARGE SCALE GENOMIC DNA]</scope>
    <source>
        <strain evidence="3 4">ATCC 64428</strain>
    </source>
</reference>
<dbReference type="Pfam" id="PF12937">
    <property type="entry name" value="F-box-like"/>
    <property type="match status" value="1"/>
</dbReference>
<dbReference type="InterPro" id="IPR001810">
    <property type="entry name" value="F-box_dom"/>
</dbReference>
<dbReference type="PROSITE" id="PS50181">
    <property type="entry name" value="FBOX"/>
    <property type="match status" value="1"/>
</dbReference>
<feature type="non-terminal residue" evidence="3">
    <location>
        <position position="499"/>
    </location>
</feature>
<dbReference type="Gene3D" id="1.20.1280.50">
    <property type="match status" value="1"/>
</dbReference>
<organism evidence="3 4">
    <name type="scientific">Fistulina hepatica ATCC 64428</name>
    <dbReference type="NCBI Taxonomy" id="1128425"/>
    <lineage>
        <taxon>Eukaryota</taxon>
        <taxon>Fungi</taxon>
        <taxon>Dikarya</taxon>
        <taxon>Basidiomycota</taxon>
        <taxon>Agaricomycotina</taxon>
        <taxon>Agaricomycetes</taxon>
        <taxon>Agaricomycetidae</taxon>
        <taxon>Agaricales</taxon>
        <taxon>Fistulinaceae</taxon>
        <taxon>Fistulina</taxon>
    </lineage>
</organism>
<dbReference type="SUPFAM" id="SSF81383">
    <property type="entry name" value="F-box domain"/>
    <property type="match status" value="1"/>
</dbReference>
<sequence length="499" mass="56371">MLAKLPTELTLAILSYLQLPSVVSLRLVCRSWNVWILTNENTVYHNAAARQGYIPTSETHWSDVPPLYSAHALQGVDNWKKLCQRRTQINNSWRGYGPSRRQDYVIVSPGTHRIKVDEARGFIITSSSIGGIVITDLDTDSLLFALPPTYVRPWAHVEYGNGFLAFDRFRGMKEVWRCASDVTPESRSDVVEEARPDRQQEYAGATVAEQYETSSDHCRGHFRPWALLRAGDTNTTAFRLVYPTLLAAAVDTAYAWDVRTGVLCRRFNHINRDTWDPVADAAIGWWDTITYVDVGERYALVCGDTSLRLFRRDAEGDPPAALEVLSTLPWFGRFAFMIHPEVTYRMLDDASVLDVQRLVCDVHHEPPHNQVVHNMFMAAHMSSCGRHLIALLETSVLVVVPDFERVIRGEATVHDVAFSIALGSQRRQAKYLDYVGDKAVAVTYTGVFVVHFRNLEVTPPLISVARVRCFSNPSLLNRVTCVQRSDTGLYVTWNPDEEA</sequence>
<dbReference type="OrthoDB" id="550575at2759"/>
<accession>A0A0D7AF91</accession>
<dbReference type="AlphaFoldDB" id="A0A0D7AF91"/>
<gene>
    <name evidence="3" type="ORF">FISHEDRAFT_17490</name>
</gene>
<protein>
    <recommendedName>
        <fullName evidence="2">F-box domain-containing protein</fullName>
    </recommendedName>
</protein>
<evidence type="ECO:0000313" key="3">
    <source>
        <dbReference type="EMBL" id="KIY48561.1"/>
    </source>
</evidence>
<dbReference type="Proteomes" id="UP000054144">
    <property type="component" value="Unassembled WGS sequence"/>
</dbReference>
<dbReference type="CDD" id="cd09917">
    <property type="entry name" value="F-box_SF"/>
    <property type="match status" value="1"/>
</dbReference>
<evidence type="ECO:0000256" key="1">
    <source>
        <dbReference type="SAM" id="SignalP"/>
    </source>
</evidence>
<dbReference type="SMART" id="SM00256">
    <property type="entry name" value="FBOX"/>
    <property type="match status" value="1"/>
</dbReference>
<feature type="signal peptide" evidence="1">
    <location>
        <begin position="1"/>
        <end position="24"/>
    </location>
</feature>
<feature type="domain" description="F-box" evidence="2">
    <location>
        <begin position="1"/>
        <end position="47"/>
    </location>
</feature>
<evidence type="ECO:0000313" key="4">
    <source>
        <dbReference type="Proteomes" id="UP000054144"/>
    </source>
</evidence>
<keyword evidence="4" id="KW-1185">Reference proteome</keyword>
<evidence type="ECO:0000259" key="2">
    <source>
        <dbReference type="PROSITE" id="PS50181"/>
    </source>
</evidence>
<dbReference type="EMBL" id="KN881832">
    <property type="protein sequence ID" value="KIY48561.1"/>
    <property type="molecule type" value="Genomic_DNA"/>
</dbReference>
<dbReference type="InterPro" id="IPR036047">
    <property type="entry name" value="F-box-like_dom_sf"/>
</dbReference>
<name>A0A0D7AF91_9AGAR</name>
<feature type="chain" id="PRO_5002316451" description="F-box domain-containing protein" evidence="1">
    <location>
        <begin position="25"/>
        <end position="499"/>
    </location>
</feature>
<keyword evidence="1" id="KW-0732">Signal</keyword>
<proteinExistence type="predicted"/>